<proteinExistence type="predicted"/>
<dbReference type="RefSeq" id="XP_069231459.1">
    <property type="nucleotide sequence ID" value="XM_069371492.1"/>
</dbReference>
<dbReference type="AlphaFoldDB" id="A0AB34KTL7"/>
<evidence type="ECO:0000259" key="2">
    <source>
        <dbReference type="PROSITE" id="PS50174"/>
    </source>
</evidence>
<reference evidence="3 4" key="1">
    <citation type="journal article" date="2020" name="Microbiol. Resour. Announc.">
        <title>Draft Genome Sequence of a Cladosporium Species Isolated from the Mesophotic Ascidian Didemnum maculosum.</title>
        <authorList>
            <person name="Gioti A."/>
            <person name="Siaperas R."/>
            <person name="Nikolaivits E."/>
            <person name="Le Goff G."/>
            <person name="Ouazzani J."/>
            <person name="Kotoulas G."/>
            <person name="Topakas E."/>
        </authorList>
    </citation>
    <scope>NUCLEOTIDE SEQUENCE [LARGE SCALE GENOMIC DNA]</scope>
    <source>
        <strain evidence="3 4">TM138-S3</strain>
    </source>
</reference>
<dbReference type="EMBL" id="JAAQHG020000007">
    <property type="protein sequence ID" value="KAL1588354.1"/>
    <property type="molecule type" value="Genomic_DNA"/>
</dbReference>
<feature type="compositionally biased region" description="Low complexity" evidence="1">
    <location>
        <begin position="281"/>
        <end position="292"/>
    </location>
</feature>
<dbReference type="PROSITE" id="PS50174">
    <property type="entry name" value="G_PATCH"/>
    <property type="match status" value="1"/>
</dbReference>
<feature type="compositionally biased region" description="Basic and acidic residues" evidence="1">
    <location>
        <begin position="269"/>
        <end position="278"/>
    </location>
</feature>
<dbReference type="Pfam" id="PF01585">
    <property type="entry name" value="G-patch"/>
    <property type="match status" value="1"/>
</dbReference>
<evidence type="ECO:0000256" key="1">
    <source>
        <dbReference type="SAM" id="MobiDB-lite"/>
    </source>
</evidence>
<dbReference type="GeneID" id="96004330"/>
<gene>
    <name evidence="3" type="ORF">WHR41_02886</name>
</gene>
<feature type="compositionally biased region" description="Basic and acidic residues" evidence="1">
    <location>
        <begin position="241"/>
        <end position="261"/>
    </location>
</feature>
<evidence type="ECO:0000313" key="3">
    <source>
        <dbReference type="EMBL" id="KAL1588354.1"/>
    </source>
</evidence>
<dbReference type="InterPro" id="IPR000467">
    <property type="entry name" value="G_patch_dom"/>
</dbReference>
<feature type="compositionally biased region" description="Basic residues" evidence="1">
    <location>
        <begin position="230"/>
        <end position="240"/>
    </location>
</feature>
<evidence type="ECO:0000313" key="4">
    <source>
        <dbReference type="Proteomes" id="UP000803884"/>
    </source>
</evidence>
<organism evidence="3 4">
    <name type="scientific">Cladosporium halotolerans</name>
    <dbReference type="NCBI Taxonomy" id="1052096"/>
    <lineage>
        <taxon>Eukaryota</taxon>
        <taxon>Fungi</taxon>
        <taxon>Dikarya</taxon>
        <taxon>Ascomycota</taxon>
        <taxon>Pezizomycotina</taxon>
        <taxon>Dothideomycetes</taxon>
        <taxon>Dothideomycetidae</taxon>
        <taxon>Cladosporiales</taxon>
        <taxon>Cladosporiaceae</taxon>
        <taxon>Cladosporium</taxon>
    </lineage>
</organism>
<keyword evidence="4" id="KW-1185">Reference proteome</keyword>
<sequence length="350" mass="38834">MGLAGQKRRNKIGADPNNTAWAKSKDNYGHRLLAKSGWQPGQFLGAENANHSDHYTAANASHIRVVLREDNAGLGMQRGKSNAETFGLSTLSGIFGRLNGKSEAEVQKQSDLQRDLELQTYQSRKWGTLNFVYGGLLVGDKMEEKKKLEQLQAEANGNKRKAEDEAPAVEAASSKKRKHTSEAESASSSNSDESEAEPVPVPVKEKKQKKKSKKEAATENTEEASERVSKKERKEKRKKDGKSGDSDEKALAKQEKRARKEERRKRKEEKRLRKEAKGKTSSQPSRDQSSDSSSDEDERSSTAPTPNPQPAAMSFGGTRHAVRQRYIQQKRQAGMNPQAMAEILMLKATA</sequence>
<name>A0AB34KTL7_9PEZI</name>
<accession>A0AB34KTL7</accession>
<dbReference type="Proteomes" id="UP000803884">
    <property type="component" value="Unassembled WGS sequence"/>
</dbReference>
<comment type="caution">
    <text evidence="3">The sequence shown here is derived from an EMBL/GenBank/DDBJ whole genome shotgun (WGS) entry which is preliminary data.</text>
</comment>
<protein>
    <recommendedName>
        <fullName evidence="2">G-patch domain-containing protein</fullName>
    </recommendedName>
</protein>
<feature type="domain" description="G-patch" evidence="2">
    <location>
        <begin position="25"/>
        <end position="79"/>
    </location>
</feature>
<dbReference type="GO" id="GO:0003676">
    <property type="term" value="F:nucleic acid binding"/>
    <property type="evidence" value="ECO:0007669"/>
    <property type="project" value="InterPro"/>
</dbReference>
<feature type="region of interest" description="Disordered" evidence="1">
    <location>
        <begin position="154"/>
        <end position="335"/>
    </location>
</feature>